<dbReference type="SUPFAM" id="SSF48613">
    <property type="entry name" value="Heme oxygenase-like"/>
    <property type="match status" value="1"/>
</dbReference>
<protein>
    <submittedName>
        <fullName evidence="1">Heme oxygenase</fullName>
    </submittedName>
</protein>
<evidence type="ECO:0000313" key="2">
    <source>
        <dbReference type="Proteomes" id="UP000016521"/>
    </source>
</evidence>
<dbReference type="Gene3D" id="1.20.910.10">
    <property type="entry name" value="Heme oxygenase-like"/>
    <property type="match status" value="1"/>
</dbReference>
<organism evidence="1 2">
    <name type="scientific">Pseudoalteromonas piscicida</name>
    <dbReference type="NCBI Taxonomy" id="43662"/>
    <lineage>
        <taxon>Bacteria</taxon>
        <taxon>Pseudomonadati</taxon>
        <taxon>Pseudomonadota</taxon>
        <taxon>Gammaproteobacteria</taxon>
        <taxon>Alteromonadales</taxon>
        <taxon>Pseudoalteromonadaceae</taxon>
        <taxon>Pseudoalteromonas</taxon>
    </lineage>
</organism>
<proteinExistence type="predicted"/>
<dbReference type="InterPro" id="IPR016053">
    <property type="entry name" value="Haem_Oase-like"/>
</dbReference>
<dbReference type="Proteomes" id="UP000016521">
    <property type="component" value="Chromosome I"/>
</dbReference>
<dbReference type="CDD" id="cd19166">
    <property type="entry name" value="HemeO-bac"/>
    <property type="match status" value="1"/>
</dbReference>
<dbReference type="InterPro" id="IPR016084">
    <property type="entry name" value="Haem_Oase-like_multi-hlx"/>
</dbReference>
<accession>A0ABM6NA41</accession>
<dbReference type="Pfam" id="PF01126">
    <property type="entry name" value="Heme_oxygenase"/>
    <property type="match status" value="1"/>
</dbReference>
<dbReference type="EMBL" id="CP011924">
    <property type="protein sequence ID" value="ATD05705.1"/>
    <property type="molecule type" value="Genomic_DNA"/>
</dbReference>
<keyword evidence="2" id="KW-1185">Reference proteome</keyword>
<evidence type="ECO:0000313" key="1">
    <source>
        <dbReference type="EMBL" id="ATD05705.1"/>
    </source>
</evidence>
<gene>
    <name evidence="1" type="primary">hemO</name>
    <name evidence="1" type="ORF">PPIS_a0401</name>
</gene>
<name>A0ABM6NA41_PSEO7</name>
<sequence length="211" mass="23306">MLKDSAIFLHHLGASMTTVTSAPSRAQNLKHATADTHDNVDKSIMAQDPFANTQSYLDFLRLQFYFLKDVSALYEHPELLALIPDLAARRRLGLLEQDFIDLETTIPDPYLRPEVSSNTDVASALGWLYVVEGSKVGAAMLGKQVGAKLNFDAQHGARYLAGPGAGRGSAWRELVQIIDSIELSEQQEQALIEGARQAFTRFQAFQAHVYS</sequence>
<reference evidence="1 2" key="1">
    <citation type="submission" date="2015-06" db="EMBL/GenBank/DDBJ databases">
        <authorList>
            <person name="Xie B.-B."/>
            <person name="Rong J.-C."/>
            <person name="Qin Q.-L."/>
            <person name="Zhang Y.-Z."/>
        </authorList>
    </citation>
    <scope>NUCLEOTIDE SEQUENCE [LARGE SCALE GENOMIC DNA]</scope>
    <source>
        <strain evidence="1 2">JCM 20779</strain>
    </source>
</reference>